<evidence type="ECO:0000256" key="1">
    <source>
        <dbReference type="SAM" id="MobiDB-lite"/>
    </source>
</evidence>
<dbReference type="Pfam" id="PF00004">
    <property type="entry name" value="AAA"/>
    <property type="match status" value="1"/>
</dbReference>
<evidence type="ECO:0000313" key="4">
    <source>
        <dbReference type="Proteomes" id="UP001151018"/>
    </source>
</evidence>
<gene>
    <name evidence="3" type="ORF">O9X88_13260</name>
</gene>
<dbReference type="AlphaFoldDB" id="A0A9X3KPG4"/>
<dbReference type="InterPro" id="IPR027417">
    <property type="entry name" value="P-loop_NTPase"/>
</dbReference>
<dbReference type="GO" id="GO:0016887">
    <property type="term" value="F:ATP hydrolysis activity"/>
    <property type="evidence" value="ECO:0007669"/>
    <property type="project" value="InterPro"/>
</dbReference>
<dbReference type="GO" id="GO:0051131">
    <property type="term" value="P:chaperone-mediated protein complex assembly"/>
    <property type="evidence" value="ECO:0007669"/>
    <property type="project" value="TreeGrafter"/>
</dbReference>
<accession>A0A9X3KPG4</accession>
<dbReference type="InterPro" id="IPR003959">
    <property type="entry name" value="ATPase_AAA_core"/>
</dbReference>
<feature type="region of interest" description="Disordered" evidence="1">
    <location>
        <begin position="194"/>
        <end position="229"/>
    </location>
</feature>
<proteinExistence type="predicted"/>
<dbReference type="SUPFAM" id="SSF52540">
    <property type="entry name" value="P-loop containing nucleoside triphosphate hydrolases"/>
    <property type="match status" value="1"/>
</dbReference>
<protein>
    <submittedName>
        <fullName evidence="3">AAA family ATPase</fullName>
    </submittedName>
</protein>
<dbReference type="GO" id="GO:0003697">
    <property type="term" value="F:single-stranded DNA binding"/>
    <property type="evidence" value="ECO:0007669"/>
    <property type="project" value="TreeGrafter"/>
</dbReference>
<dbReference type="GO" id="GO:0007005">
    <property type="term" value="P:mitochondrion organization"/>
    <property type="evidence" value="ECO:0007669"/>
    <property type="project" value="TreeGrafter"/>
</dbReference>
<dbReference type="GO" id="GO:0005524">
    <property type="term" value="F:ATP binding"/>
    <property type="evidence" value="ECO:0007669"/>
    <property type="project" value="InterPro"/>
</dbReference>
<dbReference type="PANTHER" id="PTHR43718">
    <property type="entry name" value="LON PROTEASE"/>
    <property type="match status" value="1"/>
</dbReference>
<organism evidence="3 4">
    <name type="scientific">Agrobacterium salinitolerans</name>
    <dbReference type="NCBI Taxonomy" id="1183413"/>
    <lineage>
        <taxon>Bacteria</taxon>
        <taxon>Pseudomonadati</taxon>
        <taxon>Pseudomonadota</taxon>
        <taxon>Alphaproteobacteria</taxon>
        <taxon>Hyphomicrobiales</taxon>
        <taxon>Rhizobiaceae</taxon>
        <taxon>Rhizobium/Agrobacterium group</taxon>
        <taxon>Agrobacterium</taxon>
    </lineage>
</organism>
<dbReference type="GO" id="GO:0006515">
    <property type="term" value="P:protein quality control for misfolded or incompletely synthesized proteins"/>
    <property type="evidence" value="ECO:0007669"/>
    <property type="project" value="TreeGrafter"/>
</dbReference>
<dbReference type="Proteomes" id="UP001151018">
    <property type="component" value="Unassembled WGS sequence"/>
</dbReference>
<dbReference type="GO" id="GO:0004176">
    <property type="term" value="F:ATP-dependent peptidase activity"/>
    <property type="evidence" value="ECO:0007669"/>
    <property type="project" value="InterPro"/>
</dbReference>
<dbReference type="PANTHER" id="PTHR43718:SF2">
    <property type="entry name" value="LON PROTEASE HOMOLOG, MITOCHONDRIAL"/>
    <property type="match status" value="1"/>
</dbReference>
<reference evidence="3" key="1">
    <citation type="submission" date="2022-12" db="EMBL/GenBank/DDBJ databases">
        <title>Draft genome sequences of 22 rhizogenic Agrobacterium biovar 1 strains, the causative agent of hairy root disease.</title>
        <authorList>
            <person name="Kim N."/>
            <person name="Vargas P."/>
            <person name="Rediers H."/>
        </authorList>
    </citation>
    <scope>NUCLEOTIDE SEQUENCE</scope>
    <source>
        <strain evidence="3">ST15.13.006</strain>
    </source>
</reference>
<dbReference type="InterPro" id="IPR003593">
    <property type="entry name" value="AAA+_ATPase"/>
</dbReference>
<sequence length="512" mass="56653">MTDKIPAQDRHFQRRQQAAIAGLHLPTAEELLLGMAFFREDLAEDIREYSDRLSGLLRKRKRTGLALLSTCLSELALHPSNESVLAVEAALDLVDDAHGLPLSECRLRCRFYRAFFGSGEAAALIAGEIAYIASEKPIAAESLHLLWRSLSWAAQSRALDARKRAGVSIQRSAEWFEMEVRTYEAHFSNTITSKMVDGSDTKDSGDASLPVPTWGEEPLEHQTPPTSGVVVINGVGNETTTDGKRVAKEFEKFKQRALPLPCMPELTGIRTRLIAEFPYALAVIDNLLEGLDGRANVHLRPIILLGEPGGGKTEFAKRLSKELGAPFEIVSCGGLSDSAIGGTARRWSSGEPSLAIMAVRRHQCAGPIIILDEIDKIGTSRNNGNVHDVLIGLYEPETSRCWHDPYIQAPCDLSHVSWLMTANSIESIPAAMRDRCRILRFPCPRADHLPLLASRILAQRYVQAGYDPRWATPLEGFELDALAKVWTGGSIRRLERVVEGLRKAREQARRQQ</sequence>
<dbReference type="GO" id="GO:0004252">
    <property type="term" value="F:serine-type endopeptidase activity"/>
    <property type="evidence" value="ECO:0007669"/>
    <property type="project" value="InterPro"/>
</dbReference>
<evidence type="ECO:0000259" key="2">
    <source>
        <dbReference type="SMART" id="SM00382"/>
    </source>
</evidence>
<feature type="domain" description="AAA+ ATPase" evidence="2">
    <location>
        <begin position="298"/>
        <end position="443"/>
    </location>
</feature>
<comment type="caution">
    <text evidence="3">The sequence shown here is derived from an EMBL/GenBank/DDBJ whole genome shotgun (WGS) entry which is preliminary data.</text>
</comment>
<dbReference type="SMART" id="SM00382">
    <property type="entry name" value="AAA"/>
    <property type="match status" value="1"/>
</dbReference>
<name>A0A9X3KPG4_9HYPH</name>
<dbReference type="EMBL" id="JAPZLR010000008">
    <property type="protein sequence ID" value="MCZ7938520.1"/>
    <property type="molecule type" value="Genomic_DNA"/>
</dbReference>
<dbReference type="Gene3D" id="3.40.50.300">
    <property type="entry name" value="P-loop containing nucleotide triphosphate hydrolases"/>
    <property type="match status" value="1"/>
</dbReference>
<dbReference type="InterPro" id="IPR027065">
    <property type="entry name" value="Lon_Prtase"/>
</dbReference>
<evidence type="ECO:0000313" key="3">
    <source>
        <dbReference type="EMBL" id="MCZ7938520.1"/>
    </source>
</evidence>
<dbReference type="RefSeq" id="WP_269835034.1">
    <property type="nucleotide sequence ID" value="NZ_JAPZLR010000008.1"/>
</dbReference>